<sequence length="40" mass="4634">MGIDSRTDKKKPQQFAKVYLNTNIKSLIFLSKRLILIIVV</sequence>
<dbReference type="EMBL" id="ACKQ02000006">
    <property type="protein sequence ID" value="EFK36399.1"/>
    <property type="molecule type" value="Genomic_DNA"/>
</dbReference>
<organism evidence="1 2">
    <name type="scientific">Chryseobacterium gleum ATCC 35910</name>
    <dbReference type="NCBI Taxonomy" id="525257"/>
    <lineage>
        <taxon>Bacteria</taxon>
        <taxon>Pseudomonadati</taxon>
        <taxon>Bacteroidota</taxon>
        <taxon>Flavobacteriia</taxon>
        <taxon>Flavobacteriales</taxon>
        <taxon>Weeksellaceae</taxon>
        <taxon>Chryseobacterium group</taxon>
        <taxon>Chryseobacterium</taxon>
    </lineage>
</organism>
<accession>A0ABP2IRK3</accession>
<proteinExistence type="predicted"/>
<keyword evidence="2" id="KW-1185">Reference proteome</keyword>
<evidence type="ECO:0000313" key="1">
    <source>
        <dbReference type="EMBL" id="EFK36399.1"/>
    </source>
</evidence>
<comment type="caution">
    <text evidence="1">The sequence shown here is derived from an EMBL/GenBank/DDBJ whole genome shotgun (WGS) entry which is preliminary data.</text>
</comment>
<dbReference type="Proteomes" id="UP000002969">
    <property type="component" value="Unassembled WGS sequence"/>
</dbReference>
<gene>
    <name evidence="1" type="ORF">HMPREF0204_11846</name>
</gene>
<name>A0ABP2IRK3_CHRGE</name>
<protein>
    <submittedName>
        <fullName evidence="1">Uncharacterized protein</fullName>
    </submittedName>
</protein>
<evidence type="ECO:0000313" key="2">
    <source>
        <dbReference type="Proteomes" id="UP000002969"/>
    </source>
</evidence>
<reference evidence="1" key="1">
    <citation type="submission" date="2010-06" db="EMBL/GenBank/DDBJ databases">
        <authorList>
            <person name="Muzny D."/>
            <person name="Qin X."/>
            <person name="Buhay C."/>
            <person name="Dugan-Rocha S."/>
            <person name="Ding Y."/>
            <person name="Chen G."/>
            <person name="Hawes A."/>
            <person name="Holder M."/>
            <person name="Jhangiani S."/>
            <person name="Johnson A."/>
            <person name="Khan Z."/>
            <person name="Li Z."/>
            <person name="Liu W."/>
            <person name="Liu X."/>
            <person name="Perez L."/>
            <person name="Shen H."/>
            <person name="Wang Q."/>
            <person name="Watt J."/>
            <person name="Xi L."/>
            <person name="Xin Y."/>
            <person name="Zhou J."/>
            <person name="Deng J."/>
            <person name="Jiang H."/>
            <person name="Liu Y."/>
            <person name="Qu J."/>
            <person name="Song X.-Z."/>
            <person name="Zhang L."/>
            <person name="Villasana D."/>
            <person name="Johnson A."/>
            <person name="Liu J."/>
            <person name="Liyanage D."/>
            <person name="Lorensuhewa L."/>
            <person name="Robinson T."/>
            <person name="Song A."/>
            <person name="Song B.-B."/>
            <person name="Dinh H."/>
            <person name="Thornton R."/>
            <person name="Coyle M."/>
            <person name="Francisco L."/>
            <person name="Jackson L."/>
            <person name="Javaid M."/>
            <person name="Korchina V."/>
            <person name="Kovar C."/>
            <person name="Mata R."/>
            <person name="Mathew T."/>
            <person name="Ngo R."/>
            <person name="Nguyen L."/>
            <person name="Nguyen N."/>
            <person name="Okwuonu G."/>
            <person name="Ongeri F."/>
            <person name="Pham C."/>
            <person name="Simmons D."/>
            <person name="Wilczek-Boney K."/>
            <person name="Hale W."/>
            <person name="Jakkamsetti A."/>
            <person name="Pham P."/>
            <person name="Ruth R."/>
            <person name="San Lucas F."/>
            <person name="Warren J."/>
            <person name="Zhang J."/>
            <person name="Zhao Z."/>
            <person name="Zhou C."/>
            <person name="Zhu D."/>
            <person name="Lee S."/>
            <person name="Bess C."/>
            <person name="Blankenburg K."/>
            <person name="Forbes L."/>
            <person name="Fu Q."/>
            <person name="Gubbala S."/>
            <person name="Hirani K."/>
            <person name="Jayaseelan J.C."/>
            <person name="Lara F."/>
            <person name="Munidasa M."/>
            <person name="Palculict T."/>
            <person name="Patil S."/>
            <person name="Pu L.-L."/>
            <person name="Saada N."/>
            <person name="Tang L."/>
            <person name="Weissenberger G."/>
            <person name="Zhu Y."/>
            <person name="Hemphill L."/>
            <person name="Shang Y."/>
            <person name="Youmans B."/>
            <person name="Ayvaz T."/>
            <person name="Ross M."/>
            <person name="Santibanez J."/>
            <person name="Aqrawi P."/>
            <person name="Gross S."/>
            <person name="Joshi V."/>
            <person name="Fowler G."/>
            <person name="Nazareth L."/>
            <person name="Reid J."/>
            <person name="Worley K."/>
            <person name="Petrosino J."/>
            <person name="Highlander S."/>
            <person name="Gibbs R."/>
        </authorList>
    </citation>
    <scope>NUCLEOTIDE SEQUENCE [LARGE SCALE GENOMIC DNA]</scope>
    <source>
        <strain evidence="1">ATCC 35910</strain>
    </source>
</reference>